<dbReference type="InterPro" id="IPR001296">
    <property type="entry name" value="Glyco_trans_1"/>
</dbReference>
<reference evidence="5" key="1">
    <citation type="submission" date="2017-02" db="EMBL/GenBank/DDBJ databases">
        <authorList>
            <person name="Varghese N."/>
            <person name="Submissions S."/>
        </authorList>
    </citation>
    <scope>NUCLEOTIDE SEQUENCE [LARGE SCALE GENOMIC DNA]</scope>
    <source>
        <strain evidence="5">SM117</strain>
    </source>
</reference>
<sequence length="314" mass="34590">MIWSFFRFLRKEQVDAIFCPGNTYTVVCVAVKLLLGDRCPPVLVKISNDLKRSDLPTFVRPFYRWWLRAQGAVLERFVAIAHPMRAEIERELALPKHSVSVIPDPALSETELHELFGSGLARHSQVGCRFLTIGRLASQKNQILLLEAFARHAWPDDTLVIAGDGPERDRLVERASALGLQSRVRFVGHVDNVLSLYAKADVFVLSSHYEGAPAVILEALAAGLPIAATNCCVSMEWLTGYGQFGVVVPPGDPDALGLAMNAARHLRPDQPAMQRLAASFTLESSGQLYLSAFAALVGNANRRHRENSPNSVRV</sequence>
<dbReference type="PANTHER" id="PTHR12526:SF510">
    <property type="entry name" value="D-INOSITOL 3-PHOSPHATE GLYCOSYLTRANSFERASE"/>
    <property type="match status" value="1"/>
</dbReference>
<evidence type="ECO:0000313" key="5">
    <source>
        <dbReference type="Proteomes" id="UP000190989"/>
    </source>
</evidence>
<gene>
    <name evidence="4" type="ORF">SAMN06295987_1011167</name>
</gene>
<dbReference type="GO" id="GO:0016757">
    <property type="term" value="F:glycosyltransferase activity"/>
    <property type="evidence" value="ECO:0007669"/>
    <property type="project" value="UniProtKB-KW"/>
</dbReference>
<dbReference type="EMBL" id="FVZE01000001">
    <property type="protein sequence ID" value="SLJ90224.1"/>
    <property type="molecule type" value="Genomic_DNA"/>
</dbReference>
<keyword evidence="5" id="KW-1185">Reference proteome</keyword>
<dbReference type="SUPFAM" id="SSF53756">
    <property type="entry name" value="UDP-Glycosyltransferase/glycogen phosphorylase"/>
    <property type="match status" value="1"/>
</dbReference>
<evidence type="ECO:0000259" key="3">
    <source>
        <dbReference type="Pfam" id="PF00534"/>
    </source>
</evidence>
<name>A0A1U6H333_9SPHN</name>
<accession>A0A1U6H333</accession>
<dbReference type="Gene3D" id="3.40.50.2000">
    <property type="entry name" value="Glycogen Phosphorylase B"/>
    <property type="match status" value="2"/>
</dbReference>
<organism evidence="4 5">
    <name type="scientific">Novosphingobium mathurense</name>
    <dbReference type="NCBI Taxonomy" id="428990"/>
    <lineage>
        <taxon>Bacteria</taxon>
        <taxon>Pseudomonadati</taxon>
        <taxon>Pseudomonadota</taxon>
        <taxon>Alphaproteobacteria</taxon>
        <taxon>Sphingomonadales</taxon>
        <taxon>Sphingomonadaceae</taxon>
        <taxon>Novosphingobium</taxon>
    </lineage>
</organism>
<dbReference type="Pfam" id="PF00534">
    <property type="entry name" value="Glycos_transf_1"/>
    <property type="match status" value="1"/>
</dbReference>
<protein>
    <submittedName>
        <fullName evidence="4">Glycosyltransferase involved in cell wall bisynthesis</fullName>
    </submittedName>
</protein>
<dbReference type="Proteomes" id="UP000190989">
    <property type="component" value="Unassembled WGS sequence"/>
</dbReference>
<dbReference type="CDD" id="cd03811">
    <property type="entry name" value="GT4_GT28_WabH-like"/>
    <property type="match status" value="1"/>
</dbReference>
<dbReference type="AlphaFoldDB" id="A0A1U6H333"/>
<keyword evidence="2 4" id="KW-0808">Transferase</keyword>
<proteinExistence type="predicted"/>
<evidence type="ECO:0000256" key="1">
    <source>
        <dbReference type="ARBA" id="ARBA00022676"/>
    </source>
</evidence>
<feature type="domain" description="Glycosyl transferase family 1" evidence="3">
    <location>
        <begin position="130"/>
        <end position="267"/>
    </location>
</feature>
<evidence type="ECO:0000256" key="2">
    <source>
        <dbReference type="ARBA" id="ARBA00022679"/>
    </source>
</evidence>
<dbReference type="STRING" id="428990.SAMN06295987_1011167"/>
<dbReference type="PANTHER" id="PTHR12526">
    <property type="entry name" value="GLYCOSYLTRANSFERASE"/>
    <property type="match status" value="1"/>
</dbReference>
<keyword evidence="1" id="KW-0328">Glycosyltransferase</keyword>
<evidence type="ECO:0000313" key="4">
    <source>
        <dbReference type="EMBL" id="SLJ90224.1"/>
    </source>
</evidence>